<keyword evidence="1 3" id="KW-0732">Signal</keyword>
<evidence type="ECO:0000256" key="1">
    <source>
        <dbReference type="ARBA" id="ARBA00022729"/>
    </source>
</evidence>
<name>A0ABV4BPH2_9CLOT</name>
<feature type="coiled-coil region" evidence="2">
    <location>
        <begin position="27"/>
        <end position="89"/>
    </location>
</feature>
<feature type="chain" id="PRO_5045532883" evidence="3">
    <location>
        <begin position="25"/>
        <end position="333"/>
    </location>
</feature>
<dbReference type="SUPFAM" id="SSF50685">
    <property type="entry name" value="Barwin-like endoglucanases"/>
    <property type="match status" value="1"/>
</dbReference>
<dbReference type="Pfam" id="PF06725">
    <property type="entry name" value="3D"/>
    <property type="match status" value="1"/>
</dbReference>
<dbReference type="EMBL" id="JBGEWD010000006">
    <property type="protein sequence ID" value="MEY8000127.1"/>
    <property type="molecule type" value="Genomic_DNA"/>
</dbReference>
<dbReference type="Proteomes" id="UP001564657">
    <property type="component" value="Unassembled WGS sequence"/>
</dbReference>
<dbReference type="RefSeq" id="WP_369704014.1">
    <property type="nucleotide sequence ID" value="NZ_JBGEWD010000006.1"/>
</dbReference>
<dbReference type="InterPro" id="IPR057309">
    <property type="entry name" value="PcsB_CC"/>
</dbReference>
<dbReference type="InterPro" id="IPR036908">
    <property type="entry name" value="RlpA-like_sf"/>
</dbReference>
<protein>
    <submittedName>
        <fullName evidence="6">3D domain-containing protein</fullName>
    </submittedName>
</protein>
<comment type="caution">
    <text evidence="6">The sequence shown here is derived from an EMBL/GenBank/DDBJ whole genome shotgun (WGS) entry which is preliminary data.</text>
</comment>
<evidence type="ECO:0000256" key="2">
    <source>
        <dbReference type="SAM" id="Coils"/>
    </source>
</evidence>
<evidence type="ECO:0000259" key="4">
    <source>
        <dbReference type="Pfam" id="PF06725"/>
    </source>
</evidence>
<evidence type="ECO:0000313" key="6">
    <source>
        <dbReference type="EMBL" id="MEY8000127.1"/>
    </source>
</evidence>
<feature type="coiled-coil region" evidence="2">
    <location>
        <begin position="143"/>
        <end position="198"/>
    </location>
</feature>
<dbReference type="PANTHER" id="PTHR39160:SF4">
    <property type="entry name" value="RESUSCITATION-PROMOTING FACTOR RPFB"/>
    <property type="match status" value="1"/>
</dbReference>
<evidence type="ECO:0000259" key="5">
    <source>
        <dbReference type="Pfam" id="PF24568"/>
    </source>
</evidence>
<proteinExistence type="predicted"/>
<evidence type="ECO:0000313" key="7">
    <source>
        <dbReference type="Proteomes" id="UP001564657"/>
    </source>
</evidence>
<reference evidence="6 7" key="1">
    <citation type="submission" date="2024-08" db="EMBL/GenBank/DDBJ databases">
        <title>Clostridium lapicellarii sp. nov., and Clostridium renhuaiense sp. nov., two species isolated from the mud in a fermentation cellar used for producing sauce-flavour Chinese liquors.</title>
        <authorList>
            <person name="Yang F."/>
            <person name="Wang H."/>
            <person name="Chen L.Q."/>
            <person name="Zhou N."/>
            <person name="Lu J.J."/>
            <person name="Pu X.X."/>
            <person name="Wan B."/>
            <person name="Wang L."/>
            <person name="Liu S.J."/>
        </authorList>
    </citation>
    <scope>NUCLEOTIDE SEQUENCE [LARGE SCALE GENOMIC DNA]</scope>
    <source>
        <strain evidence="6 7">MT-5</strain>
    </source>
</reference>
<dbReference type="InterPro" id="IPR051933">
    <property type="entry name" value="Resuscitation_pf_RpfB"/>
</dbReference>
<dbReference type="CDD" id="cd22786">
    <property type="entry name" value="DPBB_YuiC-like"/>
    <property type="match status" value="1"/>
</dbReference>
<gene>
    <name evidence="6" type="ORF">AB8U03_07930</name>
</gene>
<dbReference type="Pfam" id="PF24568">
    <property type="entry name" value="CC_PcsB"/>
    <property type="match status" value="1"/>
</dbReference>
<keyword evidence="7" id="KW-1185">Reference proteome</keyword>
<dbReference type="PANTHER" id="PTHR39160">
    <property type="entry name" value="CELL WALL-BINDING PROTEIN YOCH"/>
    <property type="match status" value="1"/>
</dbReference>
<dbReference type="InterPro" id="IPR010611">
    <property type="entry name" value="3D_dom"/>
</dbReference>
<feature type="signal peptide" evidence="3">
    <location>
        <begin position="1"/>
        <end position="24"/>
    </location>
</feature>
<feature type="domain" description="3D" evidence="4">
    <location>
        <begin position="272"/>
        <end position="333"/>
    </location>
</feature>
<organism evidence="6 7">
    <name type="scientific">Clostridium moutaii</name>
    <dbReference type="NCBI Taxonomy" id="3240932"/>
    <lineage>
        <taxon>Bacteria</taxon>
        <taxon>Bacillati</taxon>
        <taxon>Bacillota</taxon>
        <taxon>Clostridia</taxon>
        <taxon>Eubacteriales</taxon>
        <taxon>Clostridiaceae</taxon>
        <taxon>Clostridium</taxon>
    </lineage>
</organism>
<feature type="domain" description="Peptidoglycan hydrolase PcsB coiled-coil" evidence="5">
    <location>
        <begin position="92"/>
        <end position="155"/>
    </location>
</feature>
<accession>A0ABV4BPH2</accession>
<keyword evidence="2" id="KW-0175">Coiled coil</keyword>
<evidence type="ECO:0000256" key="3">
    <source>
        <dbReference type="SAM" id="SignalP"/>
    </source>
</evidence>
<sequence length="333" mass="36496">MNKKTLSVIMTFVLIIMTCGNVFATSSADTSNELKQTQDNKRQLEAKVGNLNDQINGVIQKIDKNKADMNEIAKNIKNTQVKLETAKNNSLSQNNLFKKRIRAMYVNGTDGYLEMVLSSKDLSDFLSRIDTVTRVIKFDNDIIAKLKQNELAIETEKKTLNDENNRLQSLRTGNEVILVKLNNDIKQQKELLSKETSKEQQLIAAQNSQVKQASHPTIIATANTTGSNQTLSRGGSGAVSSSRVLSMQATAYTGDGITASGSPTKRDPNSYSTIAVDPRVIPIGTRVYVEGYGYAIAADIGGAIKGNRIDLFVPSQSEAQSWGIRSVNVYVLN</sequence>
<dbReference type="Gene3D" id="6.10.250.3150">
    <property type="match status" value="1"/>
</dbReference>